<dbReference type="InterPro" id="IPR027417">
    <property type="entry name" value="P-loop_NTPase"/>
</dbReference>
<evidence type="ECO:0000256" key="5">
    <source>
        <dbReference type="SAM" id="MobiDB-lite"/>
    </source>
</evidence>
<dbReference type="Gene3D" id="3.40.50.300">
    <property type="entry name" value="P-loop containing nucleotide triphosphate hydrolases"/>
    <property type="match status" value="2"/>
</dbReference>
<name>A0A381TK57_9ZZZZ</name>
<evidence type="ECO:0000256" key="2">
    <source>
        <dbReference type="ARBA" id="ARBA00022801"/>
    </source>
</evidence>
<organism evidence="8">
    <name type="scientific">marine metagenome</name>
    <dbReference type="NCBI Taxonomy" id="408172"/>
    <lineage>
        <taxon>unclassified sequences</taxon>
        <taxon>metagenomes</taxon>
        <taxon>ecological metagenomes</taxon>
    </lineage>
</organism>
<dbReference type="Gene3D" id="3.40.1350.10">
    <property type="match status" value="1"/>
</dbReference>
<dbReference type="InterPro" id="IPR011856">
    <property type="entry name" value="tRNA_endonuc-like_dom_sf"/>
</dbReference>
<dbReference type="Gene3D" id="6.10.140.530">
    <property type="match status" value="1"/>
</dbReference>
<proteinExistence type="predicted"/>
<dbReference type="Pfam" id="PF03457">
    <property type="entry name" value="HA"/>
    <property type="match status" value="1"/>
</dbReference>
<dbReference type="PROSITE" id="PS51192">
    <property type="entry name" value="HELICASE_ATP_BIND_1"/>
    <property type="match status" value="1"/>
</dbReference>
<keyword evidence="1" id="KW-0547">Nucleotide-binding</keyword>
<dbReference type="PANTHER" id="PTHR11274">
    <property type="entry name" value="RAD25/XP-B DNA REPAIR HELICASE"/>
    <property type="match status" value="1"/>
</dbReference>
<dbReference type="AlphaFoldDB" id="A0A381TK57"/>
<dbReference type="GO" id="GO:0003677">
    <property type="term" value="F:DNA binding"/>
    <property type="evidence" value="ECO:0007669"/>
    <property type="project" value="InterPro"/>
</dbReference>
<dbReference type="InterPro" id="IPR014001">
    <property type="entry name" value="Helicase_ATP-bd"/>
</dbReference>
<evidence type="ECO:0008006" key="9">
    <source>
        <dbReference type="Google" id="ProtNLM"/>
    </source>
</evidence>
<feature type="domain" description="Helicase C-terminal" evidence="7">
    <location>
        <begin position="425"/>
        <end position="600"/>
    </location>
</feature>
<dbReference type="InterPro" id="IPR001650">
    <property type="entry name" value="Helicase_C-like"/>
</dbReference>
<dbReference type="CDD" id="cd18785">
    <property type="entry name" value="SF2_C"/>
    <property type="match status" value="1"/>
</dbReference>
<sequence length="711" mass="80408">MKKILAELSAIDSPQERGERFEFVVKRILKTAPEFRSNFRNVWLWNEYPDRRGADLGIDLVAENKQGERVAIQAKCYAPDKMLKWPDVSRFYDDTLGRAEIDQVMLVTTTDKVSGTVKKQLERAEKPCAIWARSDLEKLGISPRTSLDDLGESTRPASKKFRPRRHQKTAVNKAVAHLRAHKRGQIHMPCGTGKTSLVGLWVREELNIKRTVVFVPSTALLRQTWSNWTKHSSKEFYSVAVCSESRGRDRLVSGPSGAGLPSTTNPDVIAEALGVRGPIVIFSTYESSEVIEEAIKKTNWSFNLMIADDAHNTTSAGLTAFTRPLYDENIPARRRLFLTATPKIVSKRSNEESYKVNSMNDTEVYGEIVYKLPFSEAIEKKLVTDYEIFVVGVDDAKIARAIRTRKLLKVEGSKIDGEELAAHIAIHRAMKKRGTRRMIAFHNGVKHAKKFSKNVPLVREFLRKSRRRPAQVWGDAVWGEMSLAQREEILARFNTLDEGECGIVSNAKCLGEAVDVPTTDGISFVQPKRNLIDIVQAVGRAVRKSKKREGTSTIILPLPILNKRNPKATIESSAFEMIWRVLEGLRAHDDELSKSLDGLRMKLGQRKGRRIRLPKLTLDLPRSVNAAFGNAIRLKVLESSTDAFWEGLGHLKAYRAERGDSEVPYRFKTKDGYKLGTWVSACRRDYKKGKLPQDRINQLDALGFIWDLKKK</sequence>
<keyword evidence="4" id="KW-0067">ATP-binding</keyword>
<dbReference type="InterPro" id="IPR050615">
    <property type="entry name" value="ATP-dep_DNA_Helicase"/>
</dbReference>
<dbReference type="InterPro" id="IPR011335">
    <property type="entry name" value="Restrct_endonuc-II-like"/>
</dbReference>
<dbReference type="SUPFAM" id="SSF52540">
    <property type="entry name" value="P-loop containing nucleoside triphosphate hydrolases"/>
    <property type="match status" value="1"/>
</dbReference>
<evidence type="ECO:0000256" key="3">
    <source>
        <dbReference type="ARBA" id="ARBA00022806"/>
    </source>
</evidence>
<evidence type="ECO:0000259" key="7">
    <source>
        <dbReference type="PROSITE" id="PS51194"/>
    </source>
</evidence>
<dbReference type="Pfam" id="PF13156">
    <property type="entry name" value="Mrr_cat_2"/>
    <property type="match status" value="1"/>
</dbReference>
<dbReference type="EMBL" id="UINC01004697">
    <property type="protein sequence ID" value="SVA16209.1"/>
    <property type="molecule type" value="Genomic_DNA"/>
</dbReference>
<dbReference type="GO" id="GO:0016787">
    <property type="term" value="F:hydrolase activity"/>
    <property type="evidence" value="ECO:0007669"/>
    <property type="project" value="UniProtKB-KW"/>
</dbReference>
<dbReference type="PROSITE" id="PS51194">
    <property type="entry name" value="HELICASE_CTER"/>
    <property type="match status" value="1"/>
</dbReference>
<dbReference type="Pfam" id="PF00271">
    <property type="entry name" value="Helicase_C"/>
    <property type="match status" value="1"/>
</dbReference>
<feature type="region of interest" description="Disordered" evidence="5">
    <location>
        <begin position="147"/>
        <end position="166"/>
    </location>
</feature>
<reference evidence="8" key="1">
    <citation type="submission" date="2018-05" db="EMBL/GenBank/DDBJ databases">
        <authorList>
            <person name="Lanie J.A."/>
            <person name="Ng W.-L."/>
            <person name="Kazmierczak K.M."/>
            <person name="Andrzejewski T.M."/>
            <person name="Davidsen T.M."/>
            <person name="Wayne K.J."/>
            <person name="Tettelin H."/>
            <person name="Glass J.I."/>
            <person name="Rusch D."/>
            <person name="Podicherti R."/>
            <person name="Tsui H.-C.T."/>
            <person name="Winkler M.E."/>
        </authorList>
    </citation>
    <scope>NUCLEOTIDE SEQUENCE</scope>
</reference>
<dbReference type="Pfam" id="PF04851">
    <property type="entry name" value="ResIII"/>
    <property type="match status" value="1"/>
</dbReference>
<evidence type="ECO:0000259" key="6">
    <source>
        <dbReference type="PROSITE" id="PS51192"/>
    </source>
</evidence>
<dbReference type="GO" id="GO:0004386">
    <property type="term" value="F:helicase activity"/>
    <property type="evidence" value="ECO:0007669"/>
    <property type="project" value="UniProtKB-KW"/>
</dbReference>
<keyword evidence="3" id="KW-0347">Helicase</keyword>
<dbReference type="GO" id="GO:0005524">
    <property type="term" value="F:ATP binding"/>
    <property type="evidence" value="ECO:0007669"/>
    <property type="project" value="UniProtKB-KW"/>
</dbReference>
<keyword evidence="2" id="KW-0378">Hydrolase</keyword>
<gene>
    <name evidence="8" type="ORF">METZ01_LOCUS69063</name>
</gene>
<dbReference type="SMART" id="SM00487">
    <property type="entry name" value="DEXDc"/>
    <property type="match status" value="1"/>
</dbReference>
<feature type="compositionally biased region" description="Basic residues" evidence="5">
    <location>
        <begin position="157"/>
        <end position="166"/>
    </location>
</feature>
<evidence type="ECO:0000313" key="8">
    <source>
        <dbReference type="EMBL" id="SVA16209.1"/>
    </source>
</evidence>
<evidence type="ECO:0000256" key="4">
    <source>
        <dbReference type="ARBA" id="ARBA00022840"/>
    </source>
</evidence>
<accession>A0A381TK57</accession>
<dbReference type="PANTHER" id="PTHR11274:SF0">
    <property type="entry name" value="GENERAL TRANSCRIPTION AND DNA REPAIR FACTOR IIH HELICASE SUBUNIT XPB"/>
    <property type="match status" value="1"/>
</dbReference>
<dbReference type="InterPro" id="IPR005114">
    <property type="entry name" value="Helicase_assoc"/>
</dbReference>
<dbReference type="SUPFAM" id="SSF52980">
    <property type="entry name" value="Restriction endonuclease-like"/>
    <property type="match status" value="1"/>
</dbReference>
<dbReference type="InterPro" id="IPR039442">
    <property type="entry name" value="Mrr-like_dom"/>
</dbReference>
<dbReference type="InterPro" id="IPR006935">
    <property type="entry name" value="Helicase/UvrB_N"/>
</dbReference>
<feature type="domain" description="Helicase ATP-binding" evidence="6">
    <location>
        <begin position="175"/>
        <end position="342"/>
    </location>
</feature>
<protein>
    <recommendedName>
        <fullName evidence="9">Helicase ATP-binding domain-containing protein</fullName>
    </recommendedName>
</protein>
<evidence type="ECO:0000256" key="1">
    <source>
        <dbReference type="ARBA" id="ARBA00022741"/>
    </source>
</evidence>